<sequence>MWFIQPKRDYIAAMPWKHADEPVVMAWQIRVRDYNTFIANLYFVLFLWFLLLWGGLFMPCIHIMNLFLRTFARRGEVDFLFC</sequence>
<protein>
    <submittedName>
        <fullName evidence="2">Uncharacterized protein</fullName>
    </submittedName>
</protein>
<gene>
    <name evidence="2" type="ORF">HSBAA_55500</name>
</gene>
<organism evidence="2 3">
    <name type="scientific">Vreelandella sulfidaeris</name>
    <dbReference type="NCBI Taxonomy" id="115553"/>
    <lineage>
        <taxon>Bacteria</taxon>
        <taxon>Pseudomonadati</taxon>
        <taxon>Pseudomonadota</taxon>
        <taxon>Gammaproteobacteria</taxon>
        <taxon>Oceanospirillales</taxon>
        <taxon>Halomonadaceae</taxon>
        <taxon>Vreelandella</taxon>
    </lineage>
</organism>
<reference evidence="2 3" key="1">
    <citation type="journal article" date="2019" name="Microbiol. Resour. Announc.">
        <title>Complete Genome Sequence of Halomonas sulfidaeris Strain Esulfide1 Isolated from a Metal Sulfide Rock at a Depth of 2,200 Meters, Obtained Using Nanopore Sequencing.</title>
        <authorList>
            <person name="Saito M."/>
            <person name="Nishigata A."/>
            <person name="Galipon J."/>
            <person name="Arakawa K."/>
        </authorList>
    </citation>
    <scope>NUCLEOTIDE SEQUENCE [LARGE SCALE GENOMIC DNA]</scope>
    <source>
        <strain evidence="2 3">ATCC BAA-803</strain>
    </source>
</reference>
<evidence type="ECO:0000313" key="2">
    <source>
        <dbReference type="EMBL" id="BBI64244.1"/>
    </source>
</evidence>
<evidence type="ECO:0000256" key="1">
    <source>
        <dbReference type="SAM" id="Phobius"/>
    </source>
</evidence>
<accession>A0A455UMR7</accession>
<keyword evidence="1" id="KW-1133">Transmembrane helix</keyword>
<dbReference type="EMBL" id="AP019514">
    <property type="protein sequence ID" value="BBI64244.1"/>
    <property type="molecule type" value="Genomic_DNA"/>
</dbReference>
<evidence type="ECO:0000313" key="3">
    <source>
        <dbReference type="Proteomes" id="UP000320231"/>
    </source>
</evidence>
<keyword evidence="1" id="KW-0472">Membrane</keyword>
<dbReference type="KEGG" id="hsr:HSBAA_55500"/>
<feature type="transmembrane region" description="Helical" evidence="1">
    <location>
        <begin position="41"/>
        <end position="64"/>
    </location>
</feature>
<name>A0A455UMR7_9GAMM</name>
<dbReference type="Proteomes" id="UP000320231">
    <property type="component" value="Chromosome"/>
</dbReference>
<keyword evidence="1" id="KW-0812">Transmembrane</keyword>
<dbReference type="AlphaFoldDB" id="A0A455UMR7"/>
<proteinExistence type="predicted"/>